<name>A0A2S3WBU1_PSEPU</name>
<dbReference type="PANTHER" id="PTHR33969:SF2">
    <property type="entry name" value="SEGREGATION AND CONDENSATION PROTEIN A"/>
    <property type="match status" value="1"/>
</dbReference>
<evidence type="ECO:0000256" key="1">
    <source>
        <dbReference type="ARBA" id="ARBA00044777"/>
    </source>
</evidence>
<comment type="caution">
    <text evidence="3">The sequence shown here is derived from an EMBL/GenBank/DDBJ whole genome shotgun (WGS) entry which is preliminary data.</text>
</comment>
<dbReference type="GO" id="GO:0006260">
    <property type="term" value="P:DNA replication"/>
    <property type="evidence" value="ECO:0007669"/>
    <property type="project" value="UniProtKB-UniRule"/>
</dbReference>
<protein>
    <recommendedName>
        <fullName evidence="1 2">Segregation and condensation protein A</fullName>
    </recommendedName>
</protein>
<dbReference type="Proteomes" id="UP000237194">
    <property type="component" value="Unassembled WGS sequence"/>
</dbReference>
<organism evidence="3 4">
    <name type="scientific">Pseudomonas putida</name>
    <name type="common">Arthrobacter siderocapsulatus</name>
    <dbReference type="NCBI Taxonomy" id="303"/>
    <lineage>
        <taxon>Bacteria</taxon>
        <taxon>Pseudomonadati</taxon>
        <taxon>Pseudomonadota</taxon>
        <taxon>Gammaproteobacteria</taxon>
        <taxon>Pseudomonadales</taxon>
        <taxon>Pseudomonadaceae</taxon>
        <taxon>Pseudomonas</taxon>
    </lineage>
</organism>
<dbReference type="PANTHER" id="PTHR33969">
    <property type="entry name" value="SEGREGATION AND CONDENSATION PROTEIN A"/>
    <property type="match status" value="1"/>
</dbReference>
<dbReference type="EMBL" id="MIND01000018">
    <property type="protein sequence ID" value="POF88406.1"/>
    <property type="molecule type" value="Genomic_DNA"/>
</dbReference>
<dbReference type="Gene3D" id="6.10.250.2410">
    <property type="match status" value="1"/>
</dbReference>
<evidence type="ECO:0000256" key="2">
    <source>
        <dbReference type="HAMAP-Rule" id="MF_01805"/>
    </source>
</evidence>
<dbReference type="GO" id="GO:0005737">
    <property type="term" value="C:cytoplasm"/>
    <property type="evidence" value="ECO:0007669"/>
    <property type="project" value="UniProtKB-SubCell"/>
</dbReference>
<dbReference type="InterPro" id="IPR003768">
    <property type="entry name" value="ScpA"/>
</dbReference>
<reference evidence="3 4" key="1">
    <citation type="submission" date="2016-08" db="EMBL/GenBank/DDBJ databases">
        <authorList>
            <person name="Seilhamer J.J."/>
        </authorList>
    </citation>
    <scope>NUCLEOTIDE SEQUENCE [LARGE SCALE GENOMIC DNA]</scope>
    <source>
        <strain evidence="3 4">KT-27</strain>
    </source>
</reference>
<dbReference type="GO" id="GO:0051301">
    <property type="term" value="P:cell division"/>
    <property type="evidence" value="ECO:0007669"/>
    <property type="project" value="UniProtKB-KW"/>
</dbReference>
<comment type="similarity">
    <text evidence="2">Belongs to the ScpA family.</text>
</comment>
<sequence>MNQLAQPEAAASDLSVPQQLQLALVYGEAVTELPLDLYIPPHALEVILEAFEGPLDLLLYLIRKQNIDILDIPVAEITRQYMTYVELMKSVRLELAAEYLLMAAMLAEIKSRMLLPRSSEIEEEEGDPRAELIRRLQEYERFKAAAEGIDTLARVGRDVIIPRLDAPQAQVRKLLPDVSLEEILLSMAEVMRRNDLFESHQISRETLSTRERMSEVLERLKGGAFVPFVELFTVEEGKLGVVVTFMAILELVKESLIELVQNEPFAPIHVRARTD</sequence>
<keyword evidence="2" id="KW-0131">Cell cycle</keyword>
<keyword evidence="2" id="KW-0963">Cytoplasm</keyword>
<proteinExistence type="inferred from homology"/>
<gene>
    <name evidence="2" type="primary">scpA</name>
    <name evidence="3" type="ORF">BGP80_10700</name>
</gene>
<dbReference type="GO" id="GO:0007059">
    <property type="term" value="P:chromosome segregation"/>
    <property type="evidence" value="ECO:0007669"/>
    <property type="project" value="UniProtKB-UniRule"/>
</dbReference>
<keyword evidence="2" id="KW-0132">Cell division</keyword>
<comment type="subcellular location">
    <subcellularLocation>
        <location evidence="2">Cytoplasm</location>
    </subcellularLocation>
    <text evidence="2">Associated with two foci at the outer edges of the nucleoid region in young cells, and at four foci within both cell halves in older cells.</text>
</comment>
<comment type="function">
    <text evidence="2">Participates in chromosomal partition during cell division. May act via the formation of a condensin-like complex containing Smc and ScpB that pull DNA away from mid-cell into both cell halves.</text>
</comment>
<reference evidence="3 4" key="2">
    <citation type="submission" date="2018-03" db="EMBL/GenBank/DDBJ databases">
        <title>Draft genome of Pseudomonas putida strain KT-27.</title>
        <authorList>
            <person name="Yoshizawa S."/>
            <person name="Khan N.H."/>
            <person name="Nishimura M."/>
            <person name="Chiura H.X."/>
            <person name="Ogura Y."/>
            <person name="Hayashi T."/>
            <person name="Kogure K."/>
        </authorList>
    </citation>
    <scope>NUCLEOTIDE SEQUENCE [LARGE SCALE GENOMIC DNA]</scope>
    <source>
        <strain evidence="3 4">KT-27</strain>
    </source>
</reference>
<keyword evidence="2" id="KW-0159">Chromosome partition</keyword>
<accession>A0A2S3WBU1</accession>
<dbReference type="InterPro" id="IPR023093">
    <property type="entry name" value="ScpA-like_C"/>
</dbReference>
<dbReference type="Pfam" id="PF02616">
    <property type="entry name" value="SMC_ScpA"/>
    <property type="match status" value="1"/>
</dbReference>
<dbReference type="AlphaFoldDB" id="A0A2S3WBU1"/>
<dbReference type="HAMAP" id="MF_01805">
    <property type="entry name" value="ScpA"/>
    <property type="match status" value="1"/>
</dbReference>
<comment type="subunit">
    <text evidence="2">Component of a cohesin-like complex composed of ScpA, ScpB and the Smc homodimer, in which ScpA and ScpB bind to the head domain of Smc. The presence of the three proteins is required for the association of the complex with DNA.</text>
</comment>
<dbReference type="Gene3D" id="1.10.10.580">
    <property type="entry name" value="Structural maintenance of chromosome 1. Chain E"/>
    <property type="match status" value="1"/>
</dbReference>
<evidence type="ECO:0000313" key="4">
    <source>
        <dbReference type="Proteomes" id="UP000237194"/>
    </source>
</evidence>
<evidence type="ECO:0000313" key="3">
    <source>
        <dbReference type="EMBL" id="POF88406.1"/>
    </source>
</evidence>